<dbReference type="GeneID" id="28735143"/>
<dbReference type="Proteomes" id="UP000038010">
    <property type="component" value="Unassembled WGS sequence"/>
</dbReference>
<dbReference type="VEuPathDB" id="FungiDB:AB675_3231"/>
<evidence type="ECO:0000256" key="1">
    <source>
        <dbReference type="ARBA" id="ARBA00005964"/>
    </source>
</evidence>
<dbReference type="PROSITE" id="PS00122">
    <property type="entry name" value="CARBOXYLESTERASE_B_1"/>
    <property type="match status" value="1"/>
</dbReference>
<feature type="domain" description="Carboxylesterase type B" evidence="4">
    <location>
        <begin position="34"/>
        <end position="503"/>
    </location>
</feature>
<keyword evidence="2 3" id="KW-0378">Hydrolase</keyword>
<dbReference type="AlphaFoldDB" id="A0A0N1H161"/>
<sequence length="538" mass="59265">MGSGSLLSPRNGLLFAVIVAALAYLLIDPSSRRPEIVLRQGKVRGVTLERGDFAQQVEAFYRIPYAQPPVGELRFKRAQPVPDSNTTVYDSQTYGPRCPGKQLLAVPGASDDSEDCLTANIFRPANTSGQLMPVAVYFHGGAFNRGTAKIHDTASMVSHAAQPIVAVSFNYRLGALGFLNSAATAREGILNLGLWDQVLLLSWVQDNIRAFGGNPDDVTVMGLSAGAHSIGHHLLNGKSVFHKAITESGGATSRALHPPDSQLHEEQYQLFLDELNCTTVQCLRELPSSAVTAASSKVFDAYNHFVRWAWQPVIDNELVPGRTLDQNWPKNIAVITGFNHNEGTMYVPKDMSTPAQFDTFFQTLLPHVTERVAALYPQEEYIEWRPDRGEQYMRVEAAYGQYAYACPARQAAGKLGTSVFLYHWALNQTVAGGANHGDQMWYEAMDPTVRGISEHQDRLARTFHGYITDFIATGNPNGGGRPEWADFGTSRKTMVFGLGNDERAGGTGVGNGPASLLKDDWAMKQCEFWERWSRVYED</sequence>
<dbReference type="RefSeq" id="XP_017994358.1">
    <property type="nucleotide sequence ID" value="XM_018143263.1"/>
</dbReference>
<dbReference type="InterPro" id="IPR002018">
    <property type="entry name" value="CarbesteraseB"/>
</dbReference>
<accession>A0A0N1H161</accession>
<evidence type="ECO:0000313" key="6">
    <source>
        <dbReference type="Proteomes" id="UP000038010"/>
    </source>
</evidence>
<dbReference type="InterPro" id="IPR019826">
    <property type="entry name" value="Carboxylesterase_B_AS"/>
</dbReference>
<dbReference type="PANTHER" id="PTHR11559">
    <property type="entry name" value="CARBOXYLESTERASE"/>
    <property type="match status" value="1"/>
</dbReference>
<evidence type="ECO:0000313" key="5">
    <source>
        <dbReference type="EMBL" id="KPI34395.1"/>
    </source>
</evidence>
<keyword evidence="6" id="KW-1185">Reference proteome</keyword>
<proteinExistence type="inferred from homology"/>
<dbReference type="InterPro" id="IPR050309">
    <property type="entry name" value="Type-B_Carboxylest/Lipase"/>
</dbReference>
<name>A0A0N1H161_9EURO</name>
<comment type="caution">
    <text evidence="5">The sequence shown here is derived from an EMBL/GenBank/DDBJ whole genome shotgun (WGS) entry which is preliminary data.</text>
</comment>
<organism evidence="5 6">
    <name type="scientific">Cyphellophora attinorum</name>
    <dbReference type="NCBI Taxonomy" id="1664694"/>
    <lineage>
        <taxon>Eukaryota</taxon>
        <taxon>Fungi</taxon>
        <taxon>Dikarya</taxon>
        <taxon>Ascomycota</taxon>
        <taxon>Pezizomycotina</taxon>
        <taxon>Eurotiomycetes</taxon>
        <taxon>Chaetothyriomycetidae</taxon>
        <taxon>Chaetothyriales</taxon>
        <taxon>Cyphellophoraceae</taxon>
        <taxon>Cyphellophora</taxon>
    </lineage>
</organism>
<evidence type="ECO:0000259" key="4">
    <source>
        <dbReference type="Pfam" id="PF00135"/>
    </source>
</evidence>
<reference evidence="5 6" key="1">
    <citation type="submission" date="2015-06" db="EMBL/GenBank/DDBJ databases">
        <title>Draft genome of the ant-associated black yeast Phialophora attae CBS 131958.</title>
        <authorList>
            <person name="Moreno L.F."/>
            <person name="Stielow B.J."/>
            <person name="de Hoog S."/>
            <person name="Vicente V.A."/>
            <person name="Weiss V.A."/>
            <person name="de Vries M."/>
            <person name="Cruz L.M."/>
            <person name="Souza E.M."/>
        </authorList>
    </citation>
    <scope>NUCLEOTIDE SEQUENCE [LARGE SCALE GENOMIC DNA]</scope>
    <source>
        <strain evidence="5 6">CBS 131958</strain>
    </source>
</reference>
<evidence type="ECO:0000256" key="2">
    <source>
        <dbReference type="ARBA" id="ARBA00022801"/>
    </source>
</evidence>
<dbReference type="Gene3D" id="3.40.50.1820">
    <property type="entry name" value="alpha/beta hydrolase"/>
    <property type="match status" value="1"/>
</dbReference>
<dbReference type="Pfam" id="PF00135">
    <property type="entry name" value="COesterase"/>
    <property type="match status" value="1"/>
</dbReference>
<dbReference type="GO" id="GO:0016787">
    <property type="term" value="F:hydrolase activity"/>
    <property type="evidence" value="ECO:0007669"/>
    <property type="project" value="UniProtKB-KW"/>
</dbReference>
<dbReference type="OrthoDB" id="408631at2759"/>
<dbReference type="SUPFAM" id="SSF53474">
    <property type="entry name" value="alpha/beta-Hydrolases"/>
    <property type="match status" value="1"/>
</dbReference>
<gene>
    <name evidence="5" type="ORF">AB675_3231</name>
</gene>
<dbReference type="EMBL" id="LFJN01000062">
    <property type="protein sequence ID" value="KPI34395.1"/>
    <property type="molecule type" value="Genomic_DNA"/>
</dbReference>
<dbReference type="ESTHER" id="9euro-a0a0n1h161">
    <property type="family name" value="Fungal_carboxylesterase_lipase"/>
</dbReference>
<evidence type="ECO:0000256" key="3">
    <source>
        <dbReference type="RuleBase" id="RU361235"/>
    </source>
</evidence>
<dbReference type="EC" id="3.1.1.-" evidence="3"/>
<dbReference type="STRING" id="1664694.A0A0N1H161"/>
<comment type="similarity">
    <text evidence="1 3">Belongs to the type-B carboxylesterase/lipase family.</text>
</comment>
<protein>
    <recommendedName>
        <fullName evidence="3">Carboxylic ester hydrolase</fullName>
        <ecNumber evidence="3">3.1.1.-</ecNumber>
    </recommendedName>
</protein>
<dbReference type="InterPro" id="IPR029058">
    <property type="entry name" value="AB_hydrolase_fold"/>
</dbReference>